<evidence type="ECO:0000256" key="1">
    <source>
        <dbReference type="SAM" id="Phobius"/>
    </source>
</evidence>
<proteinExistence type="predicted"/>
<comment type="caution">
    <text evidence="2">The sequence shown here is derived from an EMBL/GenBank/DDBJ whole genome shotgun (WGS) entry which is preliminary data.</text>
</comment>
<reference evidence="2 3" key="1">
    <citation type="submission" date="2024-02" db="EMBL/GenBank/DDBJ databases">
        <authorList>
            <person name="Chen Y."/>
            <person name="Shah S."/>
            <person name="Dougan E. K."/>
            <person name="Thang M."/>
            <person name="Chan C."/>
        </authorList>
    </citation>
    <scope>NUCLEOTIDE SEQUENCE [LARGE SCALE GENOMIC DNA]</scope>
</reference>
<protein>
    <submittedName>
        <fullName evidence="2">Uncharacterized protein</fullName>
    </submittedName>
</protein>
<keyword evidence="3" id="KW-1185">Reference proteome</keyword>
<keyword evidence="1" id="KW-0472">Membrane</keyword>
<keyword evidence="1" id="KW-1133">Transmembrane helix</keyword>
<accession>A0ABP0HG83</accession>
<feature type="transmembrane region" description="Helical" evidence="1">
    <location>
        <begin position="435"/>
        <end position="459"/>
    </location>
</feature>
<gene>
    <name evidence="2" type="ORF">SCF082_LOCUS1716</name>
</gene>
<feature type="transmembrane region" description="Helical" evidence="1">
    <location>
        <begin position="471"/>
        <end position="492"/>
    </location>
</feature>
<keyword evidence="1" id="KW-0812">Transmembrane</keyword>
<evidence type="ECO:0000313" key="3">
    <source>
        <dbReference type="Proteomes" id="UP001642464"/>
    </source>
</evidence>
<organism evidence="2 3">
    <name type="scientific">Durusdinium trenchii</name>
    <dbReference type="NCBI Taxonomy" id="1381693"/>
    <lineage>
        <taxon>Eukaryota</taxon>
        <taxon>Sar</taxon>
        <taxon>Alveolata</taxon>
        <taxon>Dinophyceae</taxon>
        <taxon>Suessiales</taxon>
        <taxon>Symbiodiniaceae</taxon>
        <taxon>Durusdinium</taxon>
    </lineage>
</organism>
<evidence type="ECO:0000313" key="2">
    <source>
        <dbReference type="EMBL" id="CAK8989218.1"/>
    </source>
</evidence>
<sequence>MALASLHPLARGRLDRGSTLAAIQLHETVRPDRWCVTRHDLWQLKKEVVRAICEGRIGVDSESEDSQDNEDYEDVYGPSIYIVNEQYIKPVTAEAGKVSWALMRNPEGLDCDVFVSHAWQEGVFEFLSKLRCSWPWAARNAWCCMLANPQHLNIGSMLLSPKTSPFALALQASKTVLVVANRHKSIYCRLWCGYEAYVASEDAKVIRIAAAPLANRMCCSCWMTLLPLSLGFILGALANVLHWDLSPQGVVVVSLCAFFSAYFHGPLRQASNYAGLVATASMELSFDPTGKGSEFHELGLQLMDGRLTWIGLSALFVIAELDRAWSSHIEEEGELLRKRYSGSIRWATCSQPTDQQNIWDEIGDKVDEVDHAIHVLITAGISSPSLRAAAKLGVDINHAGHAEAAVAFVALGPLLVLSACEMANIACCELPQTPLGWICFCLAVGGVLARLILLVMLFSSPADKRLFILKVVTKLLTAAVFCLSMVVISVFFEWPGAYQAAHICLALGDASFLFSLGFSLLGMDRTMALPGGKWLLQWFLSRQGGRIPKVCKTSVDTDSSE</sequence>
<dbReference type="EMBL" id="CAXAMM010000836">
    <property type="protein sequence ID" value="CAK8989218.1"/>
    <property type="molecule type" value="Genomic_DNA"/>
</dbReference>
<feature type="transmembrane region" description="Helical" evidence="1">
    <location>
        <begin position="498"/>
        <end position="521"/>
    </location>
</feature>
<name>A0ABP0HG83_9DINO</name>
<dbReference type="Proteomes" id="UP001642464">
    <property type="component" value="Unassembled WGS sequence"/>
</dbReference>